<dbReference type="GO" id="GO:0005576">
    <property type="term" value="C:extracellular region"/>
    <property type="evidence" value="ECO:0007669"/>
    <property type="project" value="TreeGrafter"/>
</dbReference>
<dbReference type="InParanoid" id="A0A263CZL6"/>
<dbReference type="NCBIfam" id="TIGR03919">
    <property type="entry name" value="T7SS_EccB"/>
    <property type="match status" value="1"/>
</dbReference>
<evidence type="ECO:0000313" key="4">
    <source>
        <dbReference type="Proteomes" id="UP000242444"/>
    </source>
</evidence>
<dbReference type="RefSeq" id="WP_094864631.1">
    <property type="nucleotide sequence ID" value="NZ_NKYE01000014.1"/>
</dbReference>
<proteinExistence type="predicted"/>
<keyword evidence="4" id="KW-1185">Reference proteome</keyword>
<sequence>MASKRDLLQAYQFLTQRVVSALITRESDPEQPPFRRPGGAAFGSIAIAVIALAAVGVYGVIVPGGNKAWQDGESVIVVEETGTRYVYVDGHLHPVTNYASALLALGRHAETRGVSRDSLTGVPRGPMIGIPDAPDSLPGGDRVLRTGWSLCSRPGQDATGAAVDESVLMIGEEPAGGMELADEAVLVNLPETGAQYLIRHGYRHQISEADTVAVGLALRSEPQATADMSLVDVLPAGDTIAPIPLPNPGEPSTAVPRRQDIRAGQLLVAETSDGAVRHYLAETDRLRPISELQYDIQRAYEPTGTAYGGAEPIGIPLGLASAAEAVTEPAPEPAPGSAPQRRPRFAGSGSQSSAVCVEYDDGAAVPRLRVDPALPEADPMTATTKRTGEGSPLADQVIVRPGWAALVEAMPSAQAPSGTVVLVTDQGRAYPLGGPKVPEILGYADAAPVRLPSGMVARLPQGTGLDRTAAMGT</sequence>
<dbReference type="Proteomes" id="UP000242444">
    <property type="component" value="Unassembled WGS sequence"/>
</dbReference>
<gene>
    <name evidence="3" type="primary">eccB</name>
    <name evidence="3" type="ORF">CFN78_21315</name>
</gene>
<keyword evidence="2" id="KW-0812">Transmembrane</keyword>
<feature type="transmembrane region" description="Helical" evidence="2">
    <location>
        <begin position="40"/>
        <end position="61"/>
    </location>
</feature>
<dbReference type="InterPro" id="IPR007795">
    <property type="entry name" value="T7SS_EccB"/>
</dbReference>
<dbReference type="Gene3D" id="3.30.2390.20">
    <property type="entry name" value="Type VII secretion system EccB, repeat 1 domain"/>
    <property type="match status" value="1"/>
</dbReference>
<keyword evidence="2" id="KW-1133">Transmembrane helix</keyword>
<dbReference type="AlphaFoldDB" id="A0A263CZL6"/>
<feature type="region of interest" description="Disordered" evidence="1">
    <location>
        <begin position="116"/>
        <end position="136"/>
    </location>
</feature>
<dbReference type="PANTHER" id="PTHR40765">
    <property type="entry name" value="ESX-2 SECRETION SYSTEM ATPASE ECCB2"/>
    <property type="match status" value="1"/>
</dbReference>
<comment type="caution">
    <text evidence="3">The sequence shown here is derived from an EMBL/GenBank/DDBJ whole genome shotgun (WGS) entry which is preliminary data.</text>
</comment>
<evidence type="ECO:0000313" key="3">
    <source>
        <dbReference type="EMBL" id="OZM71328.1"/>
    </source>
</evidence>
<evidence type="ECO:0000256" key="1">
    <source>
        <dbReference type="SAM" id="MobiDB-lite"/>
    </source>
</evidence>
<evidence type="ECO:0000256" key="2">
    <source>
        <dbReference type="SAM" id="Phobius"/>
    </source>
</evidence>
<dbReference type="EMBL" id="NKYE01000014">
    <property type="protein sequence ID" value="OZM71328.1"/>
    <property type="molecule type" value="Genomic_DNA"/>
</dbReference>
<dbReference type="Pfam" id="PF05108">
    <property type="entry name" value="T7SS_ESX1_EccB"/>
    <property type="match status" value="1"/>
</dbReference>
<dbReference type="OrthoDB" id="3847604at2"/>
<organism evidence="3 4">
    <name type="scientific">Amycolatopsis antarctica</name>
    <dbReference type="NCBI Taxonomy" id="1854586"/>
    <lineage>
        <taxon>Bacteria</taxon>
        <taxon>Bacillati</taxon>
        <taxon>Actinomycetota</taxon>
        <taxon>Actinomycetes</taxon>
        <taxon>Pseudonocardiales</taxon>
        <taxon>Pseudonocardiaceae</taxon>
        <taxon>Amycolatopsis</taxon>
    </lineage>
</organism>
<feature type="region of interest" description="Disordered" evidence="1">
    <location>
        <begin position="327"/>
        <end position="352"/>
    </location>
</feature>
<accession>A0A263CZL6</accession>
<protein>
    <submittedName>
        <fullName evidence="3">Type VII secretion protein EccB</fullName>
    </submittedName>
</protein>
<keyword evidence="2" id="KW-0472">Membrane</keyword>
<name>A0A263CZL6_9PSEU</name>
<reference evidence="3 4" key="1">
    <citation type="submission" date="2017-07" db="EMBL/GenBank/DDBJ databases">
        <title>Amycolatopsis antarcticus sp. nov., isolated from the surface of an Antarcticus brown macroalga.</title>
        <authorList>
            <person name="Wang J."/>
            <person name="Leiva S."/>
            <person name="Huang J."/>
            <person name="Huang Y."/>
        </authorList>
    </citation>
    <scope>NUCLEOTIDE SEQUENCE [LARGE SCALE GENOMIC DNA]</scope>
    <source>
        <strain evidence="3 4">AU-G6</strain>
    </source>
</reference>
<dbReference type="InterPro" id="IPR044857">
    <property type="entry name" value="T7SS_EccB_R1"/>
</dbReference>
<dbReference type="PANTHER" id="PTHR40765:SF2">
    <property type="entry name" value="ESX-2 SECRETION SYSTEM ATPASE ECCB2"/>
    <property type="match status" value="1"/>
</dbReference>